<evidence type="ECO:0000313" key="4">
    <source>
        <dbReference type="Proteomes" id="UP001258017"/>
    </source>
</evidence>
<reference evidence="3" key="1">
    <citation type="submission" date="2021-08" db="EMBL/GenBank/DDBJ databases">
        <authorList>
            <person name="Misof B."/>
            <person name="Oliver O."/>
            <person name="Podsiadlowski L."/>
            <person name="Donath A."/>
            <person name="Peters R."/>
            <person name="Mayer C."/>
            <person name="Rust J."/>
            <person name="Gunkel S."/>
            <person name="Lesny P."/>
            <person name="Martin S."/>
            <person name="Oeyen J.P."/>
            <person name="Petersen M."/>
            <person name="Panagiotis P."/>
            <person name="Wilbrandt J."/>
            <person name="Tanja T."/>
        </authorList>
    </citation>
    <scope>NUCLEOTIDE SEQUENCE</scope>
    <source>
        <strain evidence="3">GBR_01_08_01A</strain>
        <tissue evidence="3">Thorax + abdomen</tissue>
    </source>
</reference>
<keyword evidence="4" id="KW-1185">Reference proteome</keyword>
<dbReference type="SMART" id="SM00596">
    <property type="entry name" value="PRE_C2HC"/>
    <property type="match status" value="1"/>
</dbReference>
<protein>
    <recommendedName>
        <fullName evidence="2">Pre-C2HC domain-containing protein</fullName>
    </recommendedName>
</protein>
<name>A0AAD9VMT1_9HYME</name>
<evidence type="ECO:0000313" key="3">
    <source>
        <dbReference type="EMBL" id="KAK2580368.1"/>
    </source>
</evidence>
<organism evidence="3 4">
    <name type="scientific">Odynerus spinipes</name>
    <dbReference type="NCBI Taxonomy" id="1348599"/>
    <lineage>
        <taxon>Eukaryota</taxon>
        <taxon>Metazoa</taxon>
        <taxon>Ecdysozoa</taxon>
        <taxon>Arthropoda</taxon>
        <taxon>Hexapoda</taxon>
        <taxon>Insecta</taxon>
        <taxon>Pterygota</taxon>
        <taxon>Neoptera</taxon>
        <taxon>Endopterygota</taxon>
        <taxon>Hymenoptera</taxon>
        <taxon>Apocrita</taxon>
        <taxon>Aculeata</taxon>
        <taxon>Vespoidea</taxon>
        <taxon>Vespidae</taxon>
        <taxon>Eumeninae</taxon>
        <taxon>Odynerus</taxon>
    </lineage>
</organism>
<evidence type="ECO:0000259" key="2">
    <source>
        <dbReference type="SMART" id="SM00596"/>
    </source>
</evidence>
<gene>
    <name evidence="3" type="ORF">KPH14_001000</name>
</gene>
<feature type="region of interest" description="Disordered" evidence="1">
    <location>
        <begin position="1"/>
        <end position="20"/>
    </location>
</feature>
<dbReference type="InterPro" id="IPR006579">
    <property type="entry name" value="Pre_C2HC_dom"/>
</dbReference>
<sequence length="425" mass="49350">MHTSKNTADIPNDTTKPPQNLAVNGNTKHLTSNNTVRLTDIIMSENTDTNTGDSQSSYISKRDIQDSWELILKKNKINSGLAPLPTVGNSGSSNTDRFTYNNFEILQNVADDKEMEIEPKPKKPQPIIKIEANNTVRIQPETTSDYRKIRQKLEQLGIEYNTFQLKEDRPFRVVIRNLHPTTDPENIAEELRELGHNTSKLPYNVKHRVTKQPLPIFFVDLIPKENNKDIYSLSKLQYTKITVEPPRIKKELVQCKRCQRHGHTQKYCTRTPRCVKCTGDHFSTECSRNTRDENVRCTNCGEKHPAVYKGCVAYITAWNKKYKPYNQYQSHDKRVETRQYKREGLSYASVTKQPTTNTTEKEDFNYQINNNNTQHKNEEITLMMSMMTEMKNLISEQTKQVNLLLTTLNHLLVHYTEIITWILLK</sequence>
<dbReference type="Pfam" id="PF07530">
    <property type="entry name" value="PRE_C2HC"/>
    <property type="match status" value="1"/>
</dbReference>
<reference evidence="3" key="2">
    <citation type="journal article" date="2023" name="Commun. Biol.">
        <title>Intrasexual cuticular hydrocarbon dimorphism in a wasp sheds light on hydrocarbon biosynthesis genes in Hymenoptera.</title>
        <authorList>
            <person name="Moris V.C."/>
            <person name="Podsiadlowski L."/>
            <person name="Martin S."/>
            <person name="Oeyen J.P."/>
            <person name="Donath A."/>
            <person name="Petersen M."/>
            <person name="Wilbrandt J."/>
            <person name="Misof B."/>
            <person name="Liedtke D."/>
            <person name="Thamm M."/>
            <person name="Scheiner R."/>
            <person name="Schmitt T."/>
            <person name="Niehuis O."/>
        </authorList>
    </citation>
    <scope>NUCLEOTIDE SEQUENCE</scope>
    <source>
        <strain evidence="3">GBR_01_08_01A</strain>
    </source>
</reference>
<dbReference type="AlphaFoldDB" id="A0AAD9VMT1"/>
<dbReference type="EMBL" id="JAIFRP010000057">
    <property type="protein sequence ID" value="KAK2580368.1"/>
    <property type="molecule type" value="Genomic_DNA"/>
</dbReference>
<dbReference type="Proteomes" id="UP001258017">
    <property type="component" value="Unassembled WGS sequence"/>
</dbReference>
<feature type="domain" description="Pre-C2HC" evidence="2">
    <location>
        <begin position="184"/>
        <end position="253"/>
    </location>
</feature>
<evidence type="ECO:0000256" key="1">
    <source>
        <dbReference type="SAM" id="MobiDB-lite"/>
    </source>
</evidence>
<proteinExistence type="predicted"/>
<comment type="caution">
    <text evidence="3">The sequence shown here is derived from an EMBL/GenBank/DDBJ whole genome shotgun (WGS) entry which is preliminary data.</text>
</comment>
<accession>A0AAD9VMT1</accession>